<evidence type="ECO:0000256" key="7">
    <source>
        <dbReference type="PROSITE-ProRule" id="PRU10141"/>
    </source>
</evidence>
<evidence type="ECO:0000256" key="4">
    <source>
        <dbReference type="ARBA" id="ARBA00022741"/>
    </source>
</evidence>
<organism evidence="9 10">
    <name type="scientific">Paraburkholderia ribeironis</name>
    <dbReference type="NCBI Taxonomy" id="1247936"/>
    <lineage>
        <taxon>Bacteria</taxon>
        <taxon>Pseudomonadati</taxon>
        <taxon>Pseudomonadota</taxon>
        <taxon>Betaproteobacteria</taxon>
        <taxon>Burkholderiales</taxon>
        <taxon>Burkholderiaceae</taxon>
        <taxon>Paraburkholderia</taxon>
    </lineage>
</organism>
<keyword evidence="10" id="KW-1185">Reference proteome</keyword>
<dbReference type="AlphaFoldDB" id="A0A1N7S8N1"/>
<dbReference type="RefSeq" id="WP_094781084.1">
    <property type="nucleotide sequence ID" value="NZ_CYGX02000042.1"/>
</dbReference>
<evidence type="ECO:0000313" key="10">
    <source>
        <dbReference type="Proteomes" id="UP000187012"/>
    </source>
</evidence>
<dbReference type="CDD" id="cd14014">
    <property type="entry name" value="STKc_PknB_like"/>
    <property type="match status" value="1"/>
</dbReference>
<dbReference type="GO" id="GO:0005524">
    <property type="term" value="F:ATP binding"/>
    <property type="evidence" value="ECO:0007669"/>
    <property type="project" value="UniProtKB-UniRule"/>
</dbReference>
<dbReference type="PROSITE" id="PS50011">
    <property type="entry name" value="PROTEIN_KINASE_DOM"/>
    <property type="match status" value="1"/>
</dbReference>
<proteinExistence type="predicted"/>
<dbReference type="PANTHER" id="PTHR43289:SF6">
    <property type="entry name" value="SERINE_THREONINE-PROTEIN KINASE NEKL-3"/>
    <property type="match status" value="1"/>
</dbReference>
<feature type="binding site" evidence="7">
    <location>
        <position position="57"/>
    </location>
    <ligand>
        <name>ATP</name>
        <dbReference type="ChEBI" id="CHEBI:30616"/>
    </ligand>
</feature>
<evidence type="ECO:0000313" key="9">
    <source>
        <dbReference type="EMBL" id="SIT43357.1"/>
    </source>
</evidence>
<dbReference type="GO" id="GO:0004674">
    <property type="term" value="F:protein serine/threonine kinase activity"/>
    <property type="evidence" value="ECO:0007669"/>
    <property type="project" value="UniProtKB-KW"/>
</dbReference>
<evidence type="ECO:0000259" key="8">
    <source>
        <dbReference type="PROSITE" id="PS50011"/>
    </source>
</evidence>
<reference evidence="9 10" key="1">
    <citation type="submission" date="2016-12" db="EMBL/GenBank/DDBJ databases">
        <authorList>
            <person name="Song W.-J."/>
            <person name="Kurnit D.M."/>
        </authorList>
    </citation>
    <scope>NUCLEOTIDE SEQUENCE [LARGE SCALE GENOMIC DNA]</scope>
    <source>
        <strain evidence="9 10">STM7296</strain>
    </source>
</reference>
<dbReference type="FunFam" id="1.10.510.10:FF:000021">
    <property type="entry name" value="Serine/threonine protein kinase"/>
    <property type="match status" value="1"/>
</dbReference>
<dbReference type="EMBL" id="CYGX02000042">
    <property type="protein sequence ID" value="SIT43357.1"/>
    <property type="molecule type" value="Genomic_DNA"/>
</dbReference>
<dbReference type="Pfam" id="PF00069">
    <property type="entry name" value="Pkinase"/>
    <property type="match status" value="1"/>
</dbReference>
<keyword evidence="3" id="KW-0808">Transferase</keyword>
<keyword evidence="4 7" id="KW-0547">Nucleotide-binding</keyword>
<evidence type="ECO:0000256" key="3">
    <source>
        <dbReference type="ARBA" id="ARBA00022679"/>
    </source>
</evidence>
<dbReference type="EC" id="2.7.11.1" evidence="1"/>
<dbReference type="Gene3D" id="3.30.200.20">
    <property type="entry name" value="Phosphorylase Kinase, domain 1"/>
    <property type="match status" value="1"/>
</dbReference>
<dbReference type="InterPro" id="IPR011009">
    <property type="entry name" value="Kinase-like_dom_sf"/>
</dbReference>
<feature type="domain" description="Protein kinase" evidence="8">
    <location>
        <begin position="27"/>
        <end position="291"/>
    </location>
</feature>
<dbReference type="InterPro" id="IPR008271">
    <property type="entry name" value="Ser/Thr_kinase_AS"/>
</dbReference>
<keyword evidence="2 9" id="KW-0723">Serine/threonine-protein kinase</keyword>
<dbReference type="PROSITE" id="PS00107">
    <property type="entry name" value="PROTEIN_KINASE_ATP"/>
    <property type="match status" value="1"/>
</dbReference>
<dbReference type="Proteomes" id="UP000187012">
    <property type="component" value="Unassembled WGS sequence"/>
</dbReference>
<dbReference type="SUPFAM" id="SSF56112">
    <property type="entry name" value="Protein kinase-like (PK-like)"/>
    <property type="match status" value="1"/>
</dbReference>
<sequence length="453" mass="50513">MSDTRDTLDARDATDASLIGRTIRDKYVMIRRLGEGGMGRVYLAELEKARARKFAVKLLRPELTGDASFRRRFHDEAQHQAGLDHENIVEMVDYFELNGDYYLVLDYVDGQPLSDMIEAQQGKGLPEKQALSIITGVLSGLDCAHQKGIVHRDVKPSNVLVDARGRARITDFGIATDALGLTRTRGGQVIGTPEYMSPEQLSGHAAIDHRSDVFSAGVMLYQMLTGQLPFNGDSFQSIQAQQVSSPVPNPRSVNPKIPKRLAEIVRRAMQKSPADRFHGGPQFIAAIESYRRRGTWKYVMVSACVLAAAGVYVAQATVVNMHVVREAVHTAAHDYNILCREQQLKVKNQNGKAISDKAGESDLSETFTRNIRRNDQNMRRGAREYGDVFEKMTQINQWTVRHALNEVDPVPDMAPVRQAVAADYDAYTAHGARPTVDTMLPRCQALGYDWKDQ</sequence>
<evidence type="ECO:0000256" key="1">
    <source>
        <dbReference type="ARBA" id="ARBA00012513"/>
    </source>
</evidence>
<name>A0A1N7S8N1_9BURK</name>
<dbReference type="SMART" id="SM00220">
    <property type="entry name" value="S_TKc"/>
    <property type="match status" value="1"/>
</dbReference>
<dbReference type="STRING" id="1247936.BN2475_420069"/>
<accession>A0A1N7S8N1</accession>
<keyword evidence="5 9" id="KW-0418">Kinase</keyword>
<dbReference type="InterPro" id="IPR017441">
    <property type="entry name" value="Protein_kinase_ATP_BS"/>
</dbReference>
<dbReference type="InterPro" id="IPR000719">
    <property type="entry name" value="Prot_kinase_dom"/>
</dbReference>
<dbReference type="OrthoDB" id="9791419at2"/>
<evidence type="ECO:0000256" key="2">
    <source>
        <dbReference type="ARBA" id="ARBA00022527"/>
    </source>
</evidence>
<dbReference type="Gene3D" id="1.10.510.10">
    <property type="entry name" value="Transferase(Phosphotransferase) domain 1"/>
    <property type="match status" value="1"/>
</dbReference>
<evidence type="ECO:0000256" key="6">
    <source>
        <dbReference type="ARBA" id="ARBA00022840"/>
    </source>
</evidence>
<keyword evidence="6 7" id="KW-0067">ATP-binding</keyword>
<dbReference type="PROSITE" id="PS00108">
    <property type="entry name" value="PROTEIN_KINASE_ST"/>
    <property type="match status" value="1"/>
</dbReference>
<gene>
    <name evidence="9" type="ORF">BN2475_420069</name>
</gene>
<evidence type="ECO:0000256" key="5">
    <source>
        <dbReference type="ARBA" id="ARBA00022777"/>
    </source>
</evidence>
<dbReference type="PANTHER" id="PTHR43289">
    <property type="entry name" value="MITOGEN-ACTIVATED PROTEIN KINASE KINASE KINASE 20-RELATED"/>
    <property type="match status" value="1"/>
</dbReference>
<protein>
    <recommendedName>
        <fullName evidence="1">non-specific serine/threonine protein kinase</fullName>
        <ecNumber evidence="1">2.7.11.1</ecNumber>
    </recommendedName>
</protein>